<keyword evidence="2" id="KW-1185">Reference proteome</keyword>
<evidence type="ECO:0000313" key="1">
    <source>
        <dbReference type="EMBL" id="KAK9995115.1"/>
    </source>
</evidence>
<accession>A0AAW2CFH6</accession>
<reference evidence="1 2" key="1">
    <citation type="submission" date="2024-01" db="EMBL/GenBank/DDBJ databases">
        <title>A telomere-to-telomere, gap-free genome of sweet tea (Lithocarpus litseifolius).</title>
        <authorList>
            <person name="Zhou J."/>
        </authorList>
    </citation>
    <scope>NUCLEOTIDE SEQUENCE [LARGE SCALE GENOMIC DNA]</scope>
    <source>
        <strain evidence="1">Zhou-2022a</strain>
        <tissue evidence="1">Leaf</tissue>
    </source>
</reference>
<name>A0AAW2CFH6_9ROSI</name>
<protein>
    <recommendedName>
        <fullName evidence="3">FLZ-type domain-containing protein</fullName>
    </recommendedName>
</protein>
<dbReference type="AlphaFoldDB" id="A0AAW2CFH6"/>
<evidence type="ECO:0008006" key="3">
    <source>
        <dbReference type="Google" id="ProtNLM"/>
    </source>
</evidence>
<proteinExistence type="predicted"/>
<evidence type="ECO:0000313" key="2">
    <source>
        <dbReference type="Proteomes" id="UP001459277"/>
    </source>
</evidence>
<gene>
    <name evidence="1" type="ORF">SO802_024818</name>
</gene>
<organism evidence="1 2">
    <name type="scientific">Lithocarpus litseifolius</name>
    <dbReference type="NCBI Taxonomy" id="425828"/>
    <lineage>
        <taxon>Eukaryota</taxon>
        <taxon>Viridiplantae</taxon>
        <taxon>Streptophyta</taxon>
        <taxon>Embryophyta</taxon>
        <taxon>Tracheophyta</taxon>
        <taxon>Spermatophyta</taxon>
        <taxon>Magnoliopsida</taxon>
        <taxon>eudicotyledons</taxon>
        <taxon>Gunneridae</taxon>
        <taxon>Pentapetalae</taxon>
        <taxon>rosids</taxon>
        <taxon>fabids</taxon>
        <taxon>Fagales</taxon>
        <taxon>Fagaceae</taxon>
        <taxon>Lithocarpus</taxon>
    </lineage>
</organism>
<sequence>MNPFDENKPYCHLNQFNVPTLHVPKNEAAKTPYPLTLPEDTEILEATEALEVPVEPEFELLAAMDSMSDLESYCAPKNDDIIVPQNPNMSGVCDMCLNRLPEKGYCNYGFENQTFCSIECCDKQIVVDRMISTEANLAKLDLRDEPKQMKLFGVCLKHP</sequence>
<dbReference type="EMBL" id="JAZDWU010000008">
    <property type="protein sequence ID" value="KAK9995115.1"/>
    <property type="molecule type" value="Genomic_DNA"/>
</dbReference>
<dbReference type="Proteomes" id="UP001459277">
    <property type="component" value="Unassembled WGS sequence"/>
</dbReference>
<comment type="caution">
    <text evidence="1">The sequence shown here is derived from an EMBL/GenBank/DDBJ whole genome shotgun (WGS) entry which is preliminary data.</text>
</comment>